<dbReference type="SUPFAM" id="SSF109905">
    <property type="entry name" value="Surp module (SWAP domain)"/>
    <property type="match status" value="1"/>
</dbReference>
<proteinExistence type="predicted"/>
<dbReference type="GO" id="GO:0048471">
    <property type="term" value="C:perinuclear region of cytoplasm"/>
    <property type="evidence" value="ECO:0007669"/>
    <property type="project" value="TreeGrafter"/>
</dbReference>
<comment type="caution">
    <text evidence="2">The sequence shown here is derived from an EMBL/GenBank/DDBJ whole genome shotgun (WGS) entry which is preliminary data.</text>
</comment>
<dbReference type="InterPro" id="IPR000061">
    <property type="entry name" value="Surp"/>
</dbReference>
<dbReference type="GO" id="GO:0003723">
    <property type="term" value="F:RNA binding"/>
    <property type="evidence" value="ECO:0007669"/>
    <property type="project" value="InterPro"/>
</dbReference>
<feature type="domain" description="SURP motif" evidence="1">
    <location>
        <begin position="6"/>
        <end position="48"/>
    </location>
</feature>
<dbReference type="EMBL" id="JAXCGZ010010232">
    <property type="protein sequence ID" value="KAK7075703.1"/>
    <property type="molecule type" value="Genomic_DNA"/>
</dbReference>
<dbReference type="GO" id="GO:0006396">
    <property type="term" value="P:RNA processing"/>
    <property type="evidence" value="ECO:0007669"/>
    <property type="project" value="InterPro"/>
</dbReference>
<dbReference type="PROSITE" id="PS50128">
    <property type="entry name" value="SURP"/>
    <property type="match status" value="1"/>
</dbReference>
<evidence type="ECO:0000313" key="3">
    <source>
        <dbReference type="Proteomes" id="UP001381693"/>
    </source>
</evidence>
<feature type="non-terminal residue" evidence="2">
    <location>
        <position position="1"/>
    </location>
</feature>
<accession>A0AAN8X821</accession>
<dbReference type="PANTHER" id="PTHR12323">
    <property type="entry name" value="SR-RELATED CTD ASSOCIATED FACTOR 6"/>
    <property type="match status" value="1"/>
</dbReference>
<dbReference type="Pfam" id="PF01805">
    <property type="entry name" value="Surp"/>
    <property type="match status" value="1"/>
</dbReference>
<gene>
    <name evidence="2" type="ORF">SK128_025332</name>
</gene>
<dbReference type="Proteomes" id="UP001381693">
    <property type="component" value="Unassembled WGS sequence"/>
</dbReference>
<name>A0AAN8X821_HALRR</name>
<dbReference type="InterPro" id="IPR035967">
    <property type="entry name" value="SWAP/Surp_sf"/>
</dbReference>
<keyword evidence="3" id="KW-1185">Reference proteome</keyword>
<protein>
    <recommendedName>
        <fullName evidence="1">SURP motif domain-containing protein</fullName>
    </recommendedName>
</protein>
<sequence length="56" mass="6659">QELKNIIDKLAQFVARNGPEFEQMTKTKQKDNPKFSFLFGGDYFNYYQYKVTTEQA</sequence>
<dbReference type="Gene3D" id="1.10.10.790">
    <property type="entry name" value="Surp module"/>
    <property type="match status" value="1"/>
</dbReference>
<dbReference type="PANTHER" id="PTHR12323:SF0">
    <property type="entry name" value="CALCIUM HOMEOSTASIS ENDOPLASMIC RETICULUM PROTEIN"/>
    <property type="match status" value="1"/>
</dbReference>
<evidence type="ECO:0000259" key="1">
    <source>
        <dbReference type="PROSITE" id="PS50128"/>
    </source>
</evidence>
<dbReference type="AlphaFoldDB" id="A0AAN8X821"/>
<feature type="non-terminal residue" evidence="2">
    <location>
        <position position="56"/>
    </location>
</feature>
<dbReference type="GO" id="GO:0006874">
    <property type="term" value="P:intracellular calcium ion homeostasis"/>
    <property type="evidence" value="ECO:0007669"/>
    <property type="project" value="TreeGrafter"/>
</dbReference>
<dbReference type="SMART" id="SM00648">
    <property type="entry name" value="SWAP"/>
    <property type="match status" value="1"/>
</dbReference>
<evidence type="ECO:0000313" key="2">
    <source>
        <dbReference type="EMBL" id="KAK7075703.1"/>
    </source>
</evidence>
<reference evidence="2 3" key="1">
    <citation type="submission" date="2023-11" db="EMBL/GenBank/DDBJ databases">
        <title>Halocaridina rubra genome assembly.</title>
        <authorList>
            <person name="Smith C."/>
        </authorList>
    </citation>
    <scope>NUCLEOTIDE SEQUENCE [LARGE SCALE GENOMIC DNA]</scope>
    <source>
        <strain evidence="2">EP-1</strain>
        <tissue evidence="2">Whole</tissue>
    </source>
</reference>
<organism evidence="2 3">
    <name type="scientific">Halocaridina rubra</name>
    <name type="common">Hawaiian red shrimp</name>
    <dbReference type="NCBI Taxonomy" id="373956"/>
    <lineage>
        <taxon>Eukaryota</taxon>
        <taxon>Metazoa</taxon>
        <taxon>Ecdysozoa</taxon>
        <taxon>Arthropoda</taxon>
        <taxon>Crustacea</taxon>
        <taxon>Multicrustacea</taxon>
        <taxon>Malacostraca</taxon>
        <taxon>Eumalacostraca</taxon>
        <taxon>Eucarida</taxon>
        <taxon>Decapoda</taxon>
        <taxon>Pleocyemata</taxon>
        <taxon>Caridea</taxon>
        <taxon>Atyoidea</taxon>
        <taxon>Atyidae</taxon>
        <taxon>Halocaridina</taxon>
    </lineage>
</organism>